<proteinExistence type="predicted"/>
<evidence type="ECO:0000313" key="2">
    <source>
        <dbReference type="Proteomes" id="UP001497444"/>
    </source>
</evidence>
<dbReference type="Proteomes" id="UP001497444">
    <property type="component" value="Chromosome 5"/>
</dbReference>
<dbReference type="EMBL" id="OZ020100">
    <property type="protein sequence ID" value="CAK9272835.1"/>
    <property type="molecule type" value="Genomic_DNA"/>
</dbReference>
<evidence type="ECO:0000313" key="1">
    <source>
        <dbReference type="EMBL" id="CAK9272835.1"/>
    </source>
</evidence>
<accession>A0ABP0X3E5</accession>
<gene>
    <name evidence="1" type="ORF">CSSPJE1EN1_LOCUS18313</name>
</gene>
<name>A0ABP0X3E5_9BRYO</name>
<sequence length="94" mass="9786">MVQIPPLPRPQRWGIRNNLPTCGPNAAAAGGGGGGVGGGGGELVWVCADVDPLDPTRLAPQVRTTLILEIDISFNNCGDDFHRVEVGERVLGSL</sequence>
<keyword evidence="2" id="KW-1185">Reference proteome</keyword>
<protein>
    <submittedName>
        <fullName evidence="1">Uncharacterized protein</fullName>
    </submittedName>
</protein>
<organism evidence="1 2">
    <name type="scientific">Sphagnum jensenii</name>
    <dbReference type="NCBI Taxonomy" id="128206"/>
    <lineage>
        <taxon>Eukaryota</taxon>
        <taxon>Viridiplantae</taxon>
        <taxon>Streptophyta</taxon>
        <taxon>Embryophyta</taxon>
        <taxon>Bryophyta</taxon>
        <taxon>Sphagnophytina</taxon>
        <taxon>Sphagnopsida</taxon>
        <taxon>Sphagnales</taxon>
        <taxon>Sphagnaceae</taxon>
        <taxon>Sphagnum</taxon>
    </lineage>
</organism>
<reference evidence="1" key="1">
    <citation type="submission" date="2024-02" db="EMBL/GenBank/DDBJ databases">
        <authorList>
            <consortium name="ELIXIR-Norway"/>
            <consortium name="Elixir Norway"/>
        </authorList>
    </citation>
    <scope>NUCLEOTIDE SEQUENCE</scope>
</reference>